<comment type="subcellular location">
    <subcellularLocation>
        <location evidence="1 7">Cell membrane</location>
        <topology evidence="1 7">Multi-pass membrane protein</topology>
    </subcellularLocation>
</comment>
<keyword evidence="3" id="KW-1003">Cell membrane</keyword>
<dbReference type="PROSITE" id="PS50928">
    <property type="entry name" value="ABC_TM1"/>
    <property type="match status" value="1"/>
</dbReference>
<dbReference type="PANTHER" id="PTHR43386:SF1">
    <property type="entry name" value="D,D-DIPEPTIDE TRANSPORT SYSTEM PERMEASE PROTEIN DDPC-RELATED"/>
    <property type="match status" value="1"/>
</dbReference>
<dbReference type="Proteomes" id="UP000321558">
    <property type="component" value="Unassembled WGS sequence"/>
</dbReference>
<feature type="transmembrane region" description="Helical" evidence="7">
    <location>
        <begin position="85"/>
        <end position="107"/>
    </location>
</feature>
<feature type="transmembrane region" description="Helical" evidence="7">
    <location>
        <begin position="43"/>
        <end position="69"/>
    </location>
</feature>
<sequence length="497" mass="55008">MNHANLQSLKRSDLYKHGHFAFVISLVLTLIFLFNSYDFGTNTFHTVFSIFTVIFLINSLYQLFIVLLLRKDLLKTGEIGNRTRMLAAVQVLSLACGNVFTATFAFRLLKKNTSIEYTFAYYMLITDFLIIAVTSLNLFKAYVSNNFMLSMGILLALLIIDIALVIFFHRQYDTSLAGKKSLRLLAVFLFIATLTGNIFRFILAYSILLKISKKDQSVIDKWQFFWIKLGKSFTAMIGLLFVIFTFSISITSFGTFVTSFATANDYSSLLQEPSFVHPFGTDNFGRDVFSRIIFGARISLVIGLLTTIIPMIIGGLLGALAGYYYKATDQVIMRVMDALYAIPGILLAIAIIAAFGSSTINLIIALSIGSIPIYARTMRANILMVSNLEYIEAAKALGESDWKILTKHAIPNAFAPMIVKATLTIGGAVIATSSLSFLGLGVEPHVPEWGNVLRIGSAYLETEPYLAIFPGIAIILLVLAFNFLGDGLRDALDPKIN</sequence>
<dbReference type="Gene3D" id="1.10.3720.10">
    <property type="entry name" value="MetI-like"/>
    <property type="match status" value="1"/>
</dbReference>
<evidence type="ECO:0000256" key="3">
    <source>
        <dbReference type="ARBA" id="ARBA00022475"/>
    </source>
</evidence>
<evidence type="ECO:0000256" key="5">
    <source>
        <dbReference type="ARBA" id="ARBA00022989"/>
    </source>
</evidence>
<reference evidence="9 10" key="1">
    <citation type="submission" date="2019-07" db="EMBL/GenBank/DDBJ databases">
        <title>Whole genome shotgun sequence of Oceanobacillus sojae NBRC 105379.</title>
        <authorList>
            <person name="Hosoyama A."/>
            <person name="Uohara A."/>
            <person name="Ohji S."/>
            <person name="Ichikawa N."/>
        </authorList>
    </citation>
    <scope>NUCLEOTIDE SEQUENCE [LARGE SCALE GENOMIC DNA]</scope>
    <source>
        <strain evidence="9 10">NBRC 105379</strain>
    </source>
</reference>
<feature type="transmembrane region" description="Helical" evidence="7">
    <location>
        <begin position="184"/>
        <end position="208"/>
    </location>
</feature>
<comment type="caution">
    <text evidence="9">The sequence shown here is derived from an EMBL/GenBank/DDBJ whole genome shotgun (WGS) entry which is preliminary data.</text>
</comment>
<evidence type="ECO:0000256" key="7">
    <source>
        <dbReference type="RuleBase" id="RU363032"/>
    </source>
</evidence>
<keyword evidence="2 7" id="KW-0813">Transport</keyword>
<evidence type="ECO:0000256" key="2">
    <source>
        <dbReference type="ARBA" id="ARBA00022448"/>
    </source>
</evidence>
<feature type="transmembrane region" description="Helical" evidence="7">
    <location>
        <begin position="20"/>
        <end position="37"/>
    </location>
</feature>
<organism evidence="9 10">
    <name type="scientific">Oceanobacillus sojae</name>
    <dbReference type="NCBI Taxonomy" id="582851"/>
    <lineage>
        <taxon>Bacteria</taxon>
        <taxon>Bacillati</taxon>
        <taxon>Bacillota</taxon>
        <taxon>Bacilli</taxon>
        <taxon>Bacillales</taxon>
        <taxon>Bacillaceae</taxon>
        <taxon>Oceanobacillus</taxon>
    </lineage>
</organism>
<accession>A0A511ZLP3</accession>
<keyword evidence="10" id="KW-1185">Reference proteome</keyword>
<proteinExistence type="inferred from homology"/>
<dbReference type="RefSeq" id="WP_147211326.1">
    <property type="nucleotide sequence ID" value="NZ_BJYM01000013.1"/>
</dbReference>
<dbReference type="GO" id="GO:0055085">
    <property type="term" value="P:transmembrane transport"/>
    <property type="evidence" value="ECO:0007669"/>
    <property type="project" value="InterPro"/>
</dbReference>
<dbReference type="GO" id="GO:0005886">
    <property type="term" value="C:plasma membrane"/>
    <property type="evidence" value="ECO:0007669"/>
    <property type="project" value="UniProtKB-SubCell"/>
</dbReference>
<protein>
    <submittedName>
        <fullName evidence="9">Peptide ABC transporter permease</fullName>
    </submittedName>
</protein>
<dbReference type="InterPro" id="IPR035906">
    <property type="entry name" value="MetI-like_sf"/>
</dbReference>
<dbReference type="InterPro" id="IPR050366">
    <property type="entry name" value="BP-dependent_transpt_permease"/>
</dbReference>
<dbReference type="SUPFAM" id="SSF161098">
    <property type="entry name" value="MetI-like"/>
    <property type="match status" value="1"/>
</dbReference>
<evidence type="ECO:0000313" key="10">
    <source>
        <dbReference type="Proteomes" id="UP000321558"/>
    </source>
</evidence>
<feature type="transmembrane region" description="Helical" evidence="7">
    <location>
        <begin position="119"/>
        <end position="139"/>
    </location>
</feature>
<keyword evidence="6 7" id="KW-0472">Membrane</keyword>
<evidence type="ECO:0000256" key="6">
    <source>
        <dbReference type="ARBA" id="ARBA00023136"/>
    </source>
</evidence>
<dbReference type="STRING" id="582851.GCA_900162665_01884"/>
<evidence type="ECO:0000256" key="1">
    <source>
        <dbReference type="ARBA" id="ARBA00004651"/>
    </source>
</evidence>
<name>A0A511ZLP3_9BACI</name>
<dbReference type="CDD" id="cd06261">
    <property type="entry name" value="TM_PBP2"/>
    <property type="match status" value="1"/>
</dbReference>
<dbReference type="PANTHER" id="PTHR43386">
    <property type="entry name" value="OLIGOPEPTIDE TRANSPORT SYSTEM PERMEASE PROTEIN APPC"/>
    <property type="match status" value="1"/>
</dbReference>
<comment type="similarity">
    <text evidence="7">Belongs to the binding-protein-dependent transport system permease family.</text>
</comment>
<evidence type="ECO:0000256" key="4">
    <source>
        <dbReference type="ARBA" id="ARBA00022692"/>
    </source>
</evidence>
<dbReference type="Pfam" id="PF00528">
    <property type="entry name" value="BPD_transp_1"/>
    <property type="match status" value="1"/>
</dbReference>
<feature type="transmembrane region" description="Helical" evidence="7">
    <location>
        <begin position="417"/>
        <end position="440"/>
    </location>
</feature>
<dbReference type="OrthoDB" id="9797472at2"/>
<keyword evidence="5 7" id="KW-1133">Transmembrane helix</keyword>
<evidence type="ECO:0000259" key="8">
    <source>
        <dbReference type="PROSITE" id="PS50928"/>
    </source>
</evidence>
<gene>
    <name evidence="9" type="ORF">OSO01_31070</name>
</gene>
<keyword evidence="4 7" id="KW-0812">Transmembrane</keyword>
<dbReference type="EMBL" id="BJYM01000013">
    <property type="protein sequence ID" value="GEN88368.1"/>
    <property type="molecule type" value="Genomic_DNA"/>
</dbReference>
<feature type="transmembrane region" description="Helical" evidence="7">
    <location>
        <begin position="298"/>
        <end position="325"/>
    </location>
</feature>
<feature type="transmembrane region" description="Helical" evidence="7">
    <location>
        <begin position="229"/>
        <end position="250"/>
    </location>
</feature>
<dbReference type="InterPro" id="IPR000515">
    <property type="entry name" value="MetI-like"/>
</dbReference>
<feature type="domain" description="ABC transmembrane type-1" evidence="8">
    <location>
        <begin position="296"/>
        <end position="485"/>
    </location>
</feature>
<feature type="transmembrane region" description="Helical" evidence="7">
    <location>
        <begin position="151"/>
        <end position="172"/>
    </location>
</feature>
<feature type="transmembrane region" description="Helical" evidence="7">
    <location>
        <begin position="337"/>
        <end position="354"/>
    </location>
</feature>
<evidence type="ECO:0000313" key="9">
    <source>
        <dbReference type="EMBL" id="GEN88368.1"/>
    </source>
</evidence>
<feature type="transmembrane region" description="Helical" evidence="7">
    <location>
        <begin position="465"/>
        <end position="485"/>
    </location>
</feature>
<dbReference type="AlphaFoldDB" id="A0A511ZLP3"/>